<evidence type="ECO:0000256" key="4">
    <source>
        <dbReference type="RuleBase" id="RU003690"/>
    </source>
</evidence>
<dbReference type="GO" id="GO:0005829">
    <property type="term" value="C:cytosol"/>
    <property type="evidence" value="ECO:0007669"/>
    <property type="project" value="TreeGrafter"/>
</dbReference>
<dbReference type="PRINTS" id="PR00131">
    <property type="entry name" value="GLHYDRLASE1"/>
</dbReference>
<dbReference type="Pfam" id="PF00232">
    <property type="entry name" value="Glyco_hydro_1"/>
    <property type="match status" value="1"/>
</dbReference>
<evidence type="ECO:0000256" key="1">
    <source>
        <dbReference type="ARBA" id="ARBA00010838"/>
    </source>
</evidence>
<dbReference type="GO" id="GO:0008422">
    <property type="term" value="F:beta-glucosidase activity"/>
    <property type="evidence" value="ECO:0007669"/>
    <property type="project" value="TreeGrafter"/>
</dbReference>
<comment type="similarity">
    <text evidence="1 4">Belongs to the glycosyl hydrolase 1 family.</text>
</comment>
<dbReference type="PANTHER" id="PTHR10353:SF36">
    <property type="entry name" value="LP05116P"/>
    <property type="match status" value="1"/>
</dbReference>
<reference evidence="5 6" key="1">
    <citation type="submission" date="2019-03" db="EMBL/GenBank/DDBJ databases">
        <title>Genomics of glacier-inhabiting Cryobacterium strains.</title>
        <authorList>
            <person name="Liu Q."/>
            <person name="Xin Y.-H."/>
        </authorList>
    </citation>
    <scope>NUCLEOTIDE SEQUENCE [LARGE SCALE GENOMIC DNA]</scope>
    <source>
        <strain evidence="5 6">Sr54</strain>
    </source>
</reference>
<keyword evidence="3" id="KW-0326">Glycosidase</keyword>
<protein>
    <submittedName>
        <fullName evidence="5">Glycosyl hydrolase family protein</fullName>
    </submittedName>
</protein>
<gene>
    <name evidence="5" type="ORF">E3T51_02715</name>
</gene>
<evidence type="ECO:0000256" key="2">
    <source>
        <dbReference type="ARBA" id="ARBA00022801"/>
    </source>
</evidence>
<dbReference type="InterPro" id="IPR017853">
    <property type="entry name" value="GH"/>
</dbReference>
<organism evidence="5 6">
    <name type="scientific">Cryobacterium serini</name>
    <dbReference type="NCBI Taxonomy" id="1259201"/>
    <lineage>
        <taxon>Bacteria</taxon>
        <taxon>Bacillati</taxon>
        <taxon>Actinomycetota</taxon>
        <taxon>Actinomycetes</taxon>
        <taxon>Micrococcales</taxon>
        <taxon>Microbacteriaceae</taxon>
        <taxon>Cryobacterium</taxon>
    </lineage>
</organism>
<dbReference type="Gene3D" id="3.20.20.80">
    <property type="entry name" value="Glycosidases"/>
    <property type="match status" value="1"/>
</dbReference>
<evidence type="ECO:0000313" key="6">
    <source>
        <dbReference type="Proteomes" id="UP000297626"/>
    </source>
</evidence>
<dbReference type="EMBL" id="SOHN01000007">
    <property type="protein sequence ID" value="TFD90413.1"/>
    <property type="molecule type" value="Genomic_DNA"/>
</dbReference>
<dbReference type="Proteomes" id="UP000297626">
    <property type="component" value="Unassembled WGS sequence"/>
</dbReference>
<dbReference type="PANTHER" id="PTHR10353">
    <property type="entry name" value="GLYCOSYL HYDROLASE"/>
    <property type="match status" value="1"/>
</dbReference>
<evidence type="ECO:0000256" key="3">
    <source>
        <dbReference type="ARBA" id="ARBA00023295"/>
    </source>
</evidence>
<name>A0A4R9BU58_9MICO</name>
<dbReference type="AlphaFoldDB" id="A0A4R9BU58"/>
<comment type="caution">
    <text evidence="5">The sequence shown here is derived from an EMBL/GenBank/DDBJ whole genome shotgun (WGS) entry which is preliminary data.</text>
</comment>
<keyword evidence="6" id="KW-1185">Reference proteome</keyword>
<proteinExistence type="inferred from homology"/>
<dbReference type="SUPFAM" id="SSF51445">
    <property type="entry name" value="(Trans)glycosidases"/>
    <property type="match status" value="1"/>
</dbReference>
<dbReference type="RefSeq" id="WP_134527201.1">
    <property type="nucleotide sequence ID" value="NZ_SOHN01000007.1"/>
</dbReference>
<evidence type="ECO:0000313" key="5">
    <source>
        <dbReference type="EMBL" id="TFD90413.1"/>
    </source>
</evidence>
<sequence length="482" mass="52243">MNPTPSTPAASSNRAVAARDWEHRAGELGDRLPTGFEVAVATSAFQIEGAARDGGRGDSAWDAFSQVSGRIRDGSNASVSADHVKNYAADTDLLRDLGVDSYAFSFAWTRLQPDGRGALNRNGLAFYDRLLDALLADGIRSTATLSHFDLPAALRGGWLNRDTAGRFADYAHAVAVAFGDRIDAWVTLAEPATLTMKGYALGTHAPGRALLFDALPTAHHQLLGHGLAVQALRAADVRGRIGLVNSHTPVQSATDRDQDRSYAALYDLLTNRLFADPVLLGHYPDPLEPFAVELRTLLEADPDDLRTIHQPLDFYGVSYTEPARVAAGPTVLKARDGQPIPTTSWPFHLEPFREHPTTSAGAVNAPEYVAVLLAELAERYPDLPPVYLSLAGGAFADQADARHNVNDTARVDYLAEHLLAALDAAAPIDLAGIAFWSLLDAFEWDSGYTQPTGLVHVDFANDRRTRTPKLSYRWLQHALANR</sequence>
<keyword evidence="2 5" id="KW-0378">Hydrolase</keyword>
<dbReference type="InterPro" id="IPR001360">
    <property type="entry name" value="Glyco_hydro_1"/>
</dbReference>
<dbReference type="GO" id="GO:0016052">
    <property type="term" value="P:carbohydrate catabolic process"/>
    <property type="evidence" value="ECO:0007669"/>
    <property type="project" value="TreeGrafter"/>
</dbReference>
<accession>A0A4R9BU58</accession>